<evidence type="ECO:0000313" key="10">
    <source>
        <dbReference type="Proteomes" id="UP001217838"/>
    </source>
</evidence>
<feature type="compositionally biased region" description="Low complexity" evidence="6">
    <location>
        <begin position="1095"/>
        <end position="1110"/>
    </location>
</feature>
<feature type="region of interest" description="Disordered" evidence="6">
    <location>
        <begin position="1093"/>
        <end position="1136"/>
    </location>
</feature>
<dbReference type="EC" id="2.1.1.72" evidence="1"/>
<dbReference type="RefSeq" id="WP_272008654.1">
    <property type="nucleotide sequence ID" value="NZ_JAQNDN010000024.1"/>
</dbReference>
<evidence type="ECO:0000256" key="6">
    <source>
        <dbReference type="SAM" id="MobiDB-lite"/>
    </source>
</evidence>
<keyword evidence="3" id="KW-0808">Transferase</keyword>
<name>A0ABT5BJY7_9BACT</name>
<dbReference type="GO" id="GO:0032259">
    <property type="term" value="P:methylation"/>
    <property type="evidence" value="ECO:0007669"/>
    <property type="project" value="UniProtKB-KW"/>
</dbReference>
<comment type="caution">
    <text evidence="9">The sequence shown here is derived from an EMBL/GenBank/DDBJ whole genome shotgun (WGS) entry which is preliminary data.</text>
</comment>
<gene>
    <name evidence="9" type="ORF">POL58_42150</name>
</gene>
<dbReference type="Gene3D" id="3.40.50.150">
    <property type="entry name" value="Vaccinia Virus protein VP39"/>
    <property type="match status" value="1"/>
</dbReference>
<keyword evidence="2 9" id="KW-0489">Methyltransferase</keyword>
<dbReference type="Pfam" id="PF20466">
    <property type="entry name" value="MmeI_TRD"/>
    <property type="match status" value="1"/>
</dbReference>
<keyword evidence="10" id="KW-1185">Reference proteome</keyword>
<evidence type="ECO:0000256" key="1">
    <source>
        <dbReference type="ARBA" id="ARBA00011900"/>
    </source>
</evidence>
<protein>
    <recommendedName>
        <fullName evidence="1">site-specific DNA-methyltransferase (adenine-specific)</fullName>
        <ecNumber evidence="1">2.1.1.72</ecNumber>
    </recommendedName>
</protein>
<organism evidence="9 10">
    <name type="scientific">Nannocystis radixulma</name>
    <dbReference type="NCBI Taxonomy" id="2995305"/>
    <lineage>
        <taxon>Bacteria</taxon>
        <taxon>Pseudomonadati</taxon>
        <taxon>Myxococcota</taxon>
        <taxon>Polyangia</taxon>
        <taxon>Nannocystales</taxon>
        <taxon>Nannocystaceae</taxon>
        <taxon>Nannocystis</taxon>
    </lineage>
</organism>
<feature type="domain" description="MmeI-like target recognition" evidence="8">
    <location>
        <begin position="779"/>
        <end position="962"/>
    </location>
</feature>
<evidence type="ECO:0000256" key="5">
    <source>
        <dbReference type="ARBA" id="ARBA00047942"/>
    </source>
</evidence>
<sequence>MTTVAGRQALGACLLLLGADRLFMEADNRRLPALLSESRKYQNEVSTRLAEQVLGALLELLRGFQAADEATRGQLLGDLSRRDPQHIYGGLLTVLLRLVFLLYAEDRGLMPGEPTWAGHYSVTGLYHRLREDAGRHPDTMDQRFGAWPWLLTLFRLVFTGGTHDRLHLPARHGDLFNPDEYPFLEGRPPGDVWQPGERRDAPRVPDGVLWRVLQGLLVLDGERLSYRSLDVEQIGSVYESMMGFKLERAKGPSVAVRPGHVVVDLADLLSQKPENRAKQLKEHAGCDLTGNALAALKAARTPEDIVAALGRKQSHRTPSIVPAGSLYLQPGEERRKSGSHYTPRSLTGPIVKTTLRPVLEALGERPTPEQILSLKICDPAMGSGAFLVEACRQLGDQLVRAWELHRATPAIPPDEDPLLHARRLVAQRCLYGVDKNPFAVDLAKLSLWLVTLAKDHPFTFLDHALKHGDSLVGLNKGQIAEFRWDHETRHHGPLFEHMRQQVGKATARRQEIHQFGDDHETAKREALRAADDAIHEARLIGDAAISAFFSEDSDKKRNARREEIFKEFIQPAQKGDPKALHALEQLRDELRDGDRPVIPFHWEIEFPEVFDRENPGFDCFVGNPPFLGGKRVLAACGAGYLDWCKLVHAEVTGNSDIVAHFFRRTFALLRARGTCGLIATNSIAQGDTRYSGLRWLCLNEATIYEANTRLRWPGAAAVVVCIIHFTKGPFQGPLILNQSVVPTISAFLFSGGGHNDPHRLRTNSGLSFVGSYVLGMGFTFDDNSEIATPLAEMRMLIERRPRNKERIFPFIGGEELNSSPTHDHHRYVINFEELSEDQARTWPDLMKIVEAKVKPERIGKPGSYASQWWLYGRRNLAGQAAMKDLDRVIANSQVSAHLAFAFQPTDRVFAHTLNLFMLPHNNGFCILQSRPHELWARFFASSLEERLRYTPTDCFETFPFPPNWQQNSALEQAGKLYYDFRADLMVRNNEGLTATYNRFHDPDERSPGILKLRELHADMDRAVLTAYGWTDLAERATCEFRLDYEDEDDTDADEAPRARAKKKPWRYRWPQEFHDEVLARLLDLNQQRAEEERLAGAAAEAAAAKPAPAKKAAKKATKRPAKQPNIQASLLPSDDD</sequence>
<evidence type="ECO:0000256" key="3">
    <source>
        <dbReference type="ARBA" id="ARBA00022679"/>
    </source>
</evidence>
<evidence type="ECO:0000259" key="7">
    <source>
        <dbReference type="Pfam" id="PF07669"/>
    </source>
</evidence>
<dbReference type="InterPro" id="IPR011639">
    <property type="entry name" value="MethylTrfase_TaqI-like_dom"/>
</dbReference>
<evidence type="ECO:0000256" key="2">
    <source>
        <dbReference type="ARBA" id="ARBA00022603"/>
    </source>
</evidence>
<dbReference type="InterPro" id="IPR046820">
    <property type="entry name" value="MmeI_TRD"/>
</dbReference>
<dbReference type="Pfam" id="PF07669">
    <property type="entry name" value="Eco57I"/>
    <property type="match status" value="1"/>
</dbReference>
<dbReference type="InterPro" id="IPR050953">
    <property type="entry name" value="N4_N6_ade-DNA_methylase"/>
</dbReference>
<dbReference type="SUPFAM" id="SSF53335">
    <property type="entry name" value="S-adenosyl-L-methionine-dependent methyltransferases"/>
    <property type="match status" value="1"/>
</dbReference>
<comment type="catalytic activity">
    <reaction evidence="5">
        <text>a 2'-deoxyadenosine in DNA + S-adenosyl-L-methionine = an N(6)-methyl-2'-deoxyadenosine in DNA + S-adenosyl-L-homocysteine + H(+)</text>
        <dbReference type="Rhea" id="RHEA:15197"/>
        <dbReference type="Rhea" id="RHEA-COMP:12418"/>
        <dbReference type="Rhea" id="RHEA-COMP:12419"/>
        <dbReference type="ChEBI" id="CHEBI:15378"/>
        <dbReference type="ChEBI" id="CHEBI:57856"/>
        <dbReference type="ChEBI" id="CHEBI:59789"/>
        <dbReference type="ChEBI" id="CHEBI:90615"/>
        <dbReference type="ChEBI" id="CHEBI:90616"/>
        <dbReference type="EC" id="2.1.1.72"/>
    </reaction>
</comment>
<dbReference type="InterPro" id="IPR029063">
    <property type="entry name" value="SAM-dependent_MTases_sf"/>
</dbReference>
<dbReference type="PANTHER" id="PTHR33841:SF1">
    <property type="entry name" value="DNA METHYLTRANSFERASE A"/>
    <property type="match status" value="1"/>
</dbReference>
<evidence type="ECO:0000313" key="9">
    <source>
        <dbReference type="EMBL" id="MDC0674427.1"/>
    </source>
</evidence>
<feature type="compositionally biased region" description="Basic residues" evidence="6">
    <location>
        <begin position="1111"/>
        <end position="1121"/>
    </location>
</feature>
<dbReference type="Proteomes" id="UP001217838">
    <property type="component" value="Unassembled WGS sequence"/>
</dbReference>
<proteinExistence type="predicted"/>
<evidence type="ECO:0000259" key="8">
    <source>
        <dbReference type="Pfam" id="PF20466"/>
    </source>
</evidence>
<dbReference type="GO" id="GO:0008168">
    <property type="term" value="F:methyltransferase activity"/>
    <property type="evidence" value="ECO:0007669"/>
    <property type="project" value="UniProtKB-KW"/>
</dbReference>
<dbReference type="PRINTS" id="PR00507">
    <property type="entry name" value="N12N6MTFRASE"/>
</dbReference>
<dbReference type="EMBL" id="JAQNDN010000024">
    <property type="protein sequence ID" value="MDC0674427.1"/>
    <property type="molecule type" value="Genomic_DNA"/>
</dbReference>
<feature type="domain" description="Type II methyltransferase M.TaqI-like" evidence="7">
    <location>
        <begin position="429"/>
        <end position="703"/>
    </location>
</feature>
<accession>A0ABT5BJY7</accession>
<reference evidence="9 10" key="1">
    <citation type="submission" date="2022-11" db="EMBL/GenBank/DDBJ databases">
        <title>Minimal conservation of predation-associated metabolite biosynthetic gene clusters underscores biosynthetic potential of Myxococcota including descriptions for ten novel species: Archangium lansinium sp. nov., Myxococcus landrumus sp. nov., Nannocystis bai.</title>
        <authorList>
            <person name="Ahearne A."/>
            <person name="Stevens C."/>
            <person name="Dowd S."/>
        </authorList>
    </citation>
    <scope>NUCLEOTIDE SEQUENCE [LARGE SCALE GENOMIC DNA]</scope>
    <source>
        <strain evidence="9 10">NCELM</strain>
    </source>
</reference>
<keyword evidence="4" id="KW-0949">S-adenosyl-L-methionine</keyword>
<evidence type="ECO:0000256" key="4">
    <source>
        <dbReference type="ARBA" id="ARBA00022691"/>
    </source>
</evidence>
<dbReference type="PANTHER" id="PTHR33841">
    <property type="entry name" value="DNA METHYLTRANSFERASE YEEA-RELATED"/>
    <property type="match status" value="1"/>
</dbReference>